<name>A0A7J6L6A5_PERCH</name>
<gene>
    <name evidence="3" type="ORF">FOL47_009828</name>
</gene>
<protein>
    <recommendedName>
        <fullName evidence="2">Calcineurin-like phosphoesterase domain-containing protein</fullName>
    </recommendedName>
</protein>
<dbReference type="InterPro" id="IPR004843">
    <property type="entry name" value="Calcineurin-like_PHP"/>
</dbReference>
<dbReference type="Proteomes" id="UP000591131">
    <property type="component" value="Unassembled WGS sequence"/>
</dbReference>
<comment type="caution">
    <text evidence="3">The sequence shown here is derived from an EMBL/GenBank/DDBJ whole genome shotgun (WGS) entry which is preliminary data.</text>
</comment>
<feature type="compositionally biased region" description="Polar residues" evidence="1">
    <location>
        <begin position="16"/>
        <end position="26"/>
    </location>
</feature>
<keyword evidence="4" id="KW-1185">Reference proteome</keyword>
<organism evidence="3 4">
    <name type="scientific">Perkinsus chesapeaki</name>
    <name type="common">Clam parasite</name>
    <name type="synonym">Perkinsus andrewsi</name>
    <dbReference type="NCBI Taxonomy" id="330153"/>
    <lineage>
        <taxon>Eukaryota</taxon>
        <taxon>Sar</taxon>
        <taxon>Alveolata</taxon>
        <taxon>Perkinsozoa</taxon>
        <taxon>Perkinsea</taxon>
        <taxon>Perkinsida</taxon>
        <taxon>Perkinsidae</taxon>
        <taxon>Perkinsus</taxon>
    </lineage>
</organism>
<dbReference type="InterPro" id="IPR029052">
    <property type="entry name" value="Metallo-depent_PP-like"/>
</dbReference>
<feature type="region of interest" description="Disordered" evidence="1">
    <location>
        <begin position="1"/>
        <end position="30"/>
    </location>
</feature>
<evidence type="ECO:0000256" key="1">
    <source>
        <dbReference type="SAM" id="MobiDB-lite"/>
    </source>
</evidence>
<dbReference type="Gene3D" id="3.60.21.10">
    <property type="match status" value="1"/>
</dbReference>
<dbReference type="GO" id="GO:0016787">
    <property type="term" value="F:hydrolase activity"/>
    <property type="evidence" value="ECO:0007669"/>
    <property type="project" value="InterPro"/>
</dbReference>
<accession>A0A7J6L6A5</accession>
<feature type="domain" description="Calcineurin-like phosphoesterase" evidence="2">
    <location>
        <begin position="492"/>
        <end position="675"/>
    </location>
</feature>
<dbReference type="OrthoDB" id="432905at2759"/>
<dbReference type="Pfam" id="PF00149">
    <property type="entry name" value="Metallophos"/>
    <property type="match status" value="1"/>
</dbReference>
<dbReference type="EMBL" id="JAAPAO010000710">
    <property type="protein sequence ID" value="KAF4654717.1"/>
    <property type="molecule type" value="Genomic_DNA"/>
</dbReference>
<dbReference type="PANTHER" id="PTHR43143">
    <property type="entry name" value="METALLOPHOSPHOESTERASE, CALCINEURIN SUPERFAMILY"/>
    <property type="match status" value="1"/>
</dbReference>
<evidence type="ECO:0000313" key="3">
    <source>
        <dbReference type="EMBL" id="KAF4654717.1"/>
    </source>
</evidence>
<dbReference type="PANTHER" id="PTHR43143:SF1">
    <property type="entry name" value="SERINE_THREONINE-PROTEIN PHOSPHATASE CPPED1"/>
    <property type="match status" value="1"/>
</dbReference>
<dbReference type="InterPro" id="IPR051918">
    <property type="entry name" value="STPP_CPPED1"/>
</dbReference>
<evidence type="ECO:0000259" key="2">
    <source>
        <dbReference type="Pfam" id="PF00149"/>
    </source>
</evidence>
<reference evidence="3 4" key="1">
    <citation type="submission" date="2020-04" db="EMBL/GenBank/DDBJ databases">
        <title>Perkinsus chesapeaki whole genome sequence.</title>
        <authorList>
            <person name="Bogema D.R."/>
        </authorList>
    </citation>
    <scope>NUCLEOTIDE SEQUENCE [LARGE SCALE GENOMIC DNA]</scope>
    <source>
        <strain evidence="3">ATCC PRA-425</strain>
    </source>
</reference>
<dbReference type="SUPFAM" id="SSF56300">
    <property type="entry name" value="Metallo-dependent phosphatases"/>
    <property type="match status" value="1"/>
</dbReference>
<evidence type="ECO:0000313" key="4">
    <source>
        <dbReference type="Proteomes" id="UP000591131"/>
    </source>
</evidence>
<proteinExistence type="predicted"/>
<sequence>MVSSRGSVIGRVARSVRSSHNPSGPTLSPGLSAELAALPTAKSGSLRRFAEYLAESGDDRDDNITGIVGRLKTMERGELRLWDALAIAQSIARLKTSPDDQRFDLLFLNVADHLHALGTSQMSPRSLIDTLCLFETLNIRPKALYMDVIHQLVKQTTAMYPDELSGLLITMARIGLSSPAMLDKIAVVIQYSQLRNVRFLHGCEIAGAMAALGYSNSAFYKALDDRMKISSEMMPVEEVWDTVKYLPSLQYSWKPYERLIWEELSTRTNQFYNELHVDEISDPIAFMQFLRLHKKLDKRFMGAMAAWARVAVYRPTSRTSRRPTARELALIVDYCQEYGVGAKDVDNKHVLHKAVRTFIGSRGGQQETKLNKRPLMYMRRRRYVRADDPYTESGLRPVTIRRPLRNGGSWKSSREAQISTAEGGARKAMWNYWLLPKIYQIVHSASEGSTSKWKGAFSFVQMADTQLGMFKHDEEWQEEVPTVAMASRSISYVNKLKPKFVVVCGDLINAWPHQTVVREEQVKSYKALMSQIDEDIPLLCLCGNHDVGNRPNSRTVDLYSRDFGDDYYTFTVGGVLFVVTNSIIPWGLDRESHSDGPDDVSELDQKQWAWLEEILGAESKDKYTHIILLTHVSPFINDPEEHDGYFNMPLVARRRLLSLASRAGVKAVFAGHYHRNAGGWYTDPISGHRLEVVTTTAIGCQINSTSALDGDPLELSGMGEFVMDDTRCGFRLVNVTEEAVSHKFITVAEMML</sequence>
<dbReference type="AlphaFoldDB" id="A0A7J6L6A5"/>